<evidence type="ECO:0000256" key="9">
    <source>
        <dbReference type="ARBA" id="ARBA00023004"/>
    </source>
</evidence>
<evidence type="ECO:0000256" key="11">
    <source>
        <dbReference type="ARBA" id="ARBA00048179"/>
    </source>
</evidence>
<keyword evidence="9" id="KW-0408">Iron</keyword>
<comment type="pathway">
    <text evidence="2">Cofactor biosynthesis; thiamine diphosphate biosynthesis.</text>
</comment>
<evidence type="ECO:0000256" key="5">
    <source>
        <dbReference type="ARBA" id="ARBA00022679"/>
    </source>
</evidence>
<dbReference type="Proteomes" id="UP000184096">
    <property type="component" value="Chromosome I"/>
</dbReference>
<protein>
    <recommendedName>
        <fullName evidence="10">Thiamine pyrimidine synthase</fullName>
    </recommendedName>
</protein>
<name>A0A1M7T423_9BRAD</name>
<feature type="signal peptide" evidence="12">
    <location>
        <begin position="1"/>
        <end position="21"/>
    </location>
</feature>
<feature type="chain" id="PRO_5012748810" description="Thiamine pyrimidine synthase" evidence="12">
    <location>
        <begin position="22"/>
        <end position="331"/>
    </location>
</feature>
<evidence type="ECO:0000256" key="8">
    <source>
        <dbReference type="ARBA" id="ARBA00022977"/>
    </source>
</evidence>
<keyword evidence="15" id="KW-1185">Reference proteome</keyword>
<dbReference type="SUPFAM" id="SSF53850">
    <property type="entry name" value="Periplasmic binding protein-like II"/>
    <property type="match status" value="1"/>
</dbReference>
<evidence type="ECO:0000256" key="3">
    <source>
        <dbReference type="ARBA" id="ARBA00009406"/>
    </source>
</evidence>
<evidence type="ECO:0000256" key="12">
    <source>
        <dbReference type="SAM" id="SignalP"/>
    </source>
</evidence>
<evidence type="ECO:0000259" key="13">
    <source>
        <dbReference type="Pfam" id="PF09084"/>
    </source>
</evidence>
<evidence type="ECO:0000256" key="1">
    <source>
        <dbReference type="ARBA" id="ARBA00003469"/>
    </source>
</evidence>
<dbReference type="PANTHER" id="PTHR31528">
    <property type="entry name" value="4-AMINO-5-HYDROXYMETHYL-2-METHYLPYRIMIDINE PHOSPHATE SYNTHASE THI11-RELATED"/>
    <property type="match status" value="1"/>
</dbReference>
<feature type="domain" description="SsuA/THI5-like" evidence="13">
    <location>
        <begin position="37"/>
        <end position="250"/>
    </location>
</feature>
<dbReference type="GO" id="GO:0016740">
    <property type="term" value="F:transferase activity"/>
    <property type="evidence" value="ECO:0007669"/>
    <property type="project" value="UniProtKB-KW"/>
</dbReference>
<evidence type="ECO:0000313" key="15">
    <source>
        <dbReference type="Proteomes" id="UP000184096"/>
    </source>
</evidence>
<dbReference type="AlphaFoldDB" id="A0A1M7T423"/>
<dbReference type="Gene3D" id="3.40.190.10">
    <property type="entry name" value="Periplasmic binding protein-like II"/>
    <property type="match status" value="2"/>
</dbReference>
<evidence type="ECO:0000256" key="10">
    <source>
        <dbReference type="ARBA" id="ARBA00033171"/>
    </source>
</evidence>
<dbReference type="Pfam" id="PF09084">
    <property type="entry name" value="NMT1"/>
    <property type="match status" value="1"/>
</dbReference>
<dbReference type="InterPro" id="IPR015168">
    <property type="entry name" value="SsuA/THI5"/>
</dbReference>
<dbReference type="EMBL" id="LT670849">
    <property type="protein sequence ID" value="SHN65412.1"/>
    <property type="molecule type" value="Genomic_DNA"/>
</dbReference>
<dbReference type="RefSeq" id="WP_072816716.1">
    <property type="nucleotide sequence ID" value="NZ_LT670849.1"/>
</dbReference>
<dbReference type="GO" id="GO:0009228">
    <property type="term" value="P:thiamine biosynthetic process"/>
    <property type="evidence" value="ECO:0007669"/>
    <property type="project" value="UniProtKB-KW"/>
</dbReference>
<proteinExistence type="inferred from homology"/>
<keyword evidence="7" id="KW-0663">Pyridoxal phosphate</keyword>
<comment type="catalytic activity">
    <reaction evidence="11">
        <text>N(6)-(pyridoxal phosphate)-L-lysyl-[4-amino-5-hydroxymethyl-2-methylpyrimidine phosphate synthase] + L-histidyl-[4-amino-5-hydroxymethyl-2-methylpyrimidine phosphate synthase] + 2 Fe(3+) + 4 H2O = L-lysyl-[4-amino-5-hydroxymethyl-2-methylpyrimidine phosphate synthase] + (2S)-2-amino-5-hydroxy-4-oxopentanoyl-[4-amino-5-hydroxymethyl-2-methylpyrimidine phosphate synthase] + 4-amino-2-methyl-5-(phosphooxymethyl)pyrimidine + 3-oxopropanoate + 2 Fe(2+) + 2 H(+)</text>
        <dbReference type="Rhea" id="RHEA:65756"/>
        <dbReference type="Rhea" id="RHEA-COMP:16892"/>
        <dbReference type="Rhea" id="RHEA-COMP:16893"/>
        <dbReference type="Rhea" id="RHEA-COMP:16894"/>
        <dbReference type="Rhea" id="RHEA-COMP:16895"/>
        <dbReference type="ChEBI" id="CHEBI:15377"/>
        <dbReference type="ChEBI" id="CHEBI:15378"/>
        <dbReference type="ChEBI" id="CHEBI:29033"/>
        <dbReference type="ChEBI" id="CHEBI:29034"/>
        <dbReference type="ChEBI" id="CHEBI:29969"/>
        <dbReference type="ChEBI" id="CHEBI:29979"/>
        <dbReference type="ChEBI" id="CHEBI:33190"/>
        <dbReference type="ChEBI" id="CHEBI:58354"/>
        <dbReference type="ChEBI" id="CHEBI:143915"/>
        <dbReference type="ChEBI" id="CHEBI:157692"/>
    </reaction>
    <physiologicalReaction direction="left-to-right" evidence="11">
        <dbReference type="Rhea" id="RHEA:65757"/>
    </physiologicalReaction>
</comment>
<keyword evidence="5" id="KW-0808">Transferase</keyword>
<comment type="subunit">
    <text evidence="4">Homodimer.</text>
</comment>
<evidence type="ECO:0000256" key="7">
    <source>
        <dbReference type="ARBA" id="ARBA00022898"/>
    </source>
</evidence>
<dbReference type="InterPro" id="IPR027939">
    <property type="entry name" value="NMT1/THI5"/>
</dbReference>
<keyword evidence="12" id="KW-0732">Signal</keyword>
<reference evidence="15" key="1">
    <citation type="submission" date="2016-11" db="EMBL/GenBank/DDBJ databases">
        <authorList>
            <person name="Varghese N."/>
            <person name="Submissions S."/>
        </authorList>
    </citation>
    <scope>NUCLEOTIDE SEQUENCE [LARGE SCALE GENOMIC DNA]</scope>
    <source>
        <strain evidence="15">GAS401</strain>
    </source>
</reference>
<evidence type="ECO:0000256" key="6">
    <source>
        <dbReference type="ARBA" id="ARBA00022723"/>
    </source>
</evidence>
<accession>A0A1M7T423</accession>
<evidence type="ECO:0000256" key="4">
    <source>
        <dbReference type="ARBA" id="ARBA00011738"/>
    </source>
</evidence>
<gene>
    <name evidence="14" type="ORF">SAMN05444170_0709</name>
</gene>
<keyword evidence="8" id="KW-0784">Thiamine biosynthesis</keyword>
<dbReference type="GO" id="GO:0046872">
    <property type="term" value="F:metal ion binding"/>
    <property type="evidence" value="ECO:0007669"/>
    <property type="project" value="UniProtKB-KW"/>
</dbReference>
<dbReference type="PANTHER" id="PTHR31528:SF1">
    <property type="entry name" value="4-AMINO-5-HYDROXYMETHYL-2-METHYLPYRIMIDINE PHOSPHATE SYNTHASE THI11-RELATED"/>
    <property type="match status" value="1"/>
</dbReference>
<keyword evidence="6" id="KW-0479">Metal-binding</keyword>
<evidence type="ECO:0000256" key="2">
    <source>
        <dbReference type="ARBA" id="ARBA00004948"/>
    </source>
</evidence>
<sequence length="331" mass="36265">MIERFLVVAVALALSLPSAYAQERDVKFVLDFISLGRHAPWYVALGKGYFKEEGLNVTIMPSKGTADAIRTVVTGGAEFGFIDIPSLVAAGGSGSTIKIVAANYQKPPYCVFSIDNGANIDSAKKLAGFELGSSSASFMPKIWQAIMEMNGVDSKTMKIVNIDAPARVPMLASRKVQSIDLFMMSEPSIKRAIPDGKPVCLFAGDLGLEIYANSIGVHEDFLKKDPEAVKKFVRAALRGWKYTFDHPDEAAQIELQYVKALDPQIIIEEIDILRRVAITPDVQKNGYGSMTLERMKNTVDFINKNIDVPGDKLTVEQIYAPGYLPEKPITP</sequence>
<organism evidence="14 15">
    <name type="scientific">Bradyrhizobium erythrophlei</name>
    <dbReference type="NCBI Taxonomy" id="1437360"/>
    <lineage>
        <taxon>Bacteria</taxon>
        <taxon>Pseudomonadati</taxon>
        <taxon>Pseudomonadota</taxon>
        <taxon>Alphaproteobacteria</taxon>
        <taxon>Hyphomicrobiales</taxon>
        <taxon>Nitrobacteraceae</taxon>
        <taxon>Bradyrhizobium</taxon>
    </lineage>
</organism>
<comment type="similarity">
    <text evidence="3">Belongs to the NMT1/THI5 family.</text>
</comment>
<evidence type="ECO:0000313" key="14">
    <source>
        <dbReference type="EMBL" id="SHN65412.1"/>
    </source>
</evidence>
<comment type="function">
    <text evidence="1">Responsible for the formation of the pyrimidine heterocycle in the thiamine biosynthesis pathway. Catalyzes the formation of hydroxymethylpyrimidine phosphate (HMP-P) from histidine and pyridoxal phosphate (PLP). The protein uses PLP and the active site histidine to form HMP-P, generating an inactive enzyme. The enzyme can only undergo a single turnover, which suggests it is a suicide enzyme.</text>
</comment>